<proteinExistence type="predicted"/>
<sequence length="151" mass="18012">MPKTIPFNEIEKWLEQYPRWKQRIETIKSQLSHIPGLTARLEQVAIHGQGQKNESVLNEVIKRLQLREEELPFWMIRVEVMEGAIKTLLPEDQHFVELKYMQHLSNDDLMDRFHLSASMLYRKRQDVLQQIYEEVGGETSVLWVPWKKNDA</sequence>
<keyword evidence="2" id="KW-1185">Reference proteome</keyword>
<protein>
    <submittedName>
        <fullName evidence="1">Uncharacterized protein</fullName>
    </submittedName>
</protein>
<organism evidence="1 2">
    <name type="scientific">Paenibacillus athensensis</name>
    <dbReference type="NCBI Taxonomy" id="1967502"/>
    <lineage>
        <taxon>Bacteria</taxon>
        <taxon>Bacillati</taxon>
        <taxon>Bacillota</taxon>
        <taxon>Bacilli</taxon>
        <taxon>Bacillales</taxon>
        <taxon>Paenibacillaceae</taxon>
        <taxon>Paenibacillus</taxon>
    </lineage>
</organism>
<evidence type="ECO:0000313" key="2">
    <source>
        <dbReference type="Proteomes" id="UP000298246"/>
    </source>
</evidence>
<dbReference type="Proteomes" id="UP000298246">
    <property type="component" value="Unassembled WGS sequence"/>
</dbReference>
<accession>A0A4Y8PZN4</accession>
<evidence type="ECO:0000313" key="1">
    <source>
        <dbReference type="EMBL" id="TFE86424.1"/>
    </source>
</evidence>
<comment type="caution">
    <text evidence="1">The sequence shown here is derived from an EMBL/GenBank/DDBJ whole genome shotgun (WGS) entry which is preliminary data.</text>
</comment>
<reference evidence="1 2" key="1">
    <citation type="submission" date="2017-03" db="EMBL/GenBank/DDBJ databases">
        <title>Isolation of Levoglucosan Utilizing Bacteria.</title>
        <authorList>
            <person name="Arya A.S."/>
        </authorList>
    </citation>
    <scope>NUCLEOTIDE SEQUENCE [LARGE SCALE GENOMIC DNA]</scope>
    <source>
        <strain evidence="1 2">MEC069</strain>
    </source>
</reference>
<dbReference type="AlphaFoldDB" id="A0A4Y8PZN4"/>
<gene>
    <name evidence="1" type="ORF">B5M42_15165</name>
</gene>
<dbReference type="EMBL" id="MYFO01000019">
    <property type="protein sequence ID" value="TFE86424.1"/>
    <property type="molecule type" value="Genomic_DNA"/>
</dbReference>
<name>A0A4Y8PZN4_9BACL</name>